<comment type="caution">
    <text evidence="2">The sequence shown here is derived from an EMBL/GenBank/DDBJ whole genome shotgun (WGS) entry which is preliminary data.</text>
</comment>
<organism evidence="2 3">
    <name type="scientific">Channa striata</name>
    <name type="common">Snakehead murrel</name>
    <name type="synonym">Ophicephalus striatus</name>
    <dbReference type="NCBI Taxonomy" id="64152"/>
    <lineage>
        <taxon>Eukaryota</taxon>
        <taxon>Metazoa</taxon>
        <taxon>Chordata</taxon>
        <taxon>Craniata</taxon>
        <taxon>Vertebrata</taxon>
        <taxon>Euteleostomi</taxon>
        <taxon>Actinopterygii</taxon>
        <taxon>Neopterygii</taxon>
        <taxon>Teleostei</taxon>
        <taxon>Neoteleostei</taxon>
        <taxon>Acanthomorphata</taxon>
        <taxon>Anabantaria</taxon>
        <taxon>Anabantiformes</taxon>
        <taxon>Channoidei</taxon>
        <taxon>Channidae</taxon>
        <taxon>Channa</taxon>
    </lineage>
</organism>
<evidence type="ECO:0000313" key="2">
    <source>
        <dbReference type="EMBL" id="KAK2859342.1"/>
    </source>
</evidence>
<evidence type="ECO:0000313" key="3">
    <source>
        <dbReference type="Proteomes" id="UP001187415"/>
    </source>
</evidence>
<gene>
    <name evidence="2" type="ORF">Q5P01_003962</name>
</gene>
<evidence type="ECO:0000256" key="1">
    <source>
        <dbReference type="SAM" id="MobiDB-lite"/>
    </source>
</evidence>
<dbReference type="Proteomes" id="UP001187415">
    <property type="component" value="Unassembled WGS sequence"/>
</dbReference>
<name>A0AA88NIH5_CHASR</name>
<sequence length="121" mass="13652">MEIAPKSMFTPSKSLPGDIQGDYIAIVQTDLVDTRNSTTALLQNTTCTLSHKPRNCTSNITNVVSNLHSLTCKMRNLELPHTNRLVESVLGSVRCSCPAKPTQDPQQNRTRRTRRRQRELF</sequence>
<protein>
    <submittedName>
        <fullName evidence="2">Uncharacterized protein</fullName>
    </submittedName>
</protein>
<dbReference type="AlphaFoldDB" id="A0AA88NIH5"/>
<keyword evidence="3" id="KW-1185">Reference proteome</keyword>
<feature type="compositionally biased region" description="Basic residues" evidence="1">
    <location>
        <begin position="109"/>
        <end position="121"/>
    </location>
</feature>
<accession>A0AA88NIH5</accession>
<reference evidence="2" key="1">
    <citation type="submission" date="2023-07" db="EMBL/GenBank/DDBJ databases">
        <title>Chromosome-level Genome Assembly of Striped Snakehead (Channa striata).</title>
        <authorList>
            <person name="Liu H."/>
        </authorList>
    </citation>
    <scope>NUCLEOTIDE SEQUENCE</scope>
    <source>
        <strain evidence="2">Gz</strain>
        <tissue evidence="2">Muscle</tissue>
    </source>
</reference>
<feature type="region of interest" description="Disordered" evidence="1">
    <location>
        <begin position="97"/>
        <end position="121"/>
    </location>
</feature>
<dbReference type="EMBL" id="JAUPFM010000002">
    <property type="protein sequence ID" value="KAK2859342.1"/>
    <property type="molecule type" value="Genomic_DNA"/>
</dbReference>
<proteinExistence type="predicted"/>